<dbReference type="Proteomes" id="UP000266861">
    <property type="component" value="Unassembled WGS sequence"/>
</dbReference>
<organism evidence="1 2">
    <name type="scientific">Diversispora epigaea</name>
    <dbReference type="NCBI Taxonomy" id="1348612"/>
    <lineage>
        <taxon>Eukaryota</taxon>
        <taxon>Fungi</taxon>
        <taxon>Fungi incertae sedis</taxon>
        <taxon>Mucoromycota</taxon>
        <taxon>Glomeromycotina</taxon>
        <taxon>Glomeromycetes</taxon>
        <taxon>Diversisporales</taxon>
        <taxon>Diversisporaceae</taxon>
        <taxon>Diversispora</taxon>
    </lineage>
</organism>
<dbReference type="EMBL" id="PQFF01000366">
    <property type="protein sequence ID" value="RHZ55597.1"/>
    <property type="molecule type" value="Genomic_DNA"/>
</dbReference>
<keyword evidence="2" id="KW-1185">Reference proteome</keyword>
<evidence type="ECO:0000313" key="1">
    <source>
        <dbReference type="EMBL" id="RHZ55597.1"/>
    </source>
</evidence>
<accession>A0A397GY66</accession>
<sequence>MEITNSDENIFNSSNLLKTGSKDTFINCENENEKSLLAAKQIVLDEELSETDSENSKEQDDFIEIQSLPLEISDLDKIDDKTIEYHKLRLLYQLIRMWQIDKNAVEEVNKQLENLGICYSHFIFDQNKLHKKNLKQKISTECSIFHHCRCLFCGQNLYFYSRGNICLEHSKAINNKNIQVPCIGQYSYSALKTIDPIVMQSSNNYRPRYICCICYEKNGGHLHIKVGGPGKCIKKCDEEGKHKSDVTEILMTLDN</sequence>
<protein>
    <submittedName>
        <fullName evidence="1">Uncharacterized protein</fullName>
    </submittedName>
</protein>
<reference evidence="1 2" key="1">
    <citation type="submission" date="2018-08" db="EMBL/GenBank/DDBJ databases">
        <title>Genome and evolution of the arbuscular mycorrhizal fungus Diversispora epigaea (formerly Glomus versiforme) and its bacterial endosymbionts.</title>
        <authorList>
            <person name="Sun X."/>
            <person name="Fei Z."/>
            <person name="Harrison M."/>
        </authorList>
    </citation>
    <scope>NUCLEOTIDE SEQUENCE [LARGE SCALE GENOMIC DNA]</scope>
    <source>
        <strain evidence="1 2">IT104</strain>
    </source>
</reference>
<dbReference type="OrthoDB" id="2446931at2759"/>
<gene>
    <name evidence="1" type="ORF">Glove_413g6</name>
</gene>
<dbReference type="AlphaFoldDB" id="A0A397GY66"/>
<proteinExistence type="predicted"/>
<comment type="caution">
    <text evidence="1">The sequence shown here is derived from an EMBL/GenBank/DDBJ whole genome shotgun (WGS) entry which is preliminary data.</text>
</comment>
<evidence type="ECO:0000313" key="2">
    <source>
        <dbReference type="Proteomes" id="UP000266861"/>
    </source>
</evidence>
<name>A0A397GY66_9GLOM</name>